<reference evidence="2 3" key="1">
    <citation type="submission" date="2023-11" db="EMBL/GenBank/DDBJ databases">
        <authorList>
            <person name="Hedman E."/>
            <person name="Englund M."/>
            <person name="Stromberg M."/>
            <person name="Nyberg Akerstrom W."/>
            <person name="Nylinder S."/>
            <person name="Jareborg N."/>
            <person name="Kallberg Y."/>
            <person name="Kronander E."/>
        </authorList>
    </citation>
    <scope>NUCLEOTIDE SEQUENCE [LARGE SCALE GENOMIC DNA]</scope>
</reference>
<dbReference type="SUPFAM" id="SSF56672">
    <property type="entry name" value="DNA/RNA polymerases"/>
    <property type="match status" value="1"/>
</dbReference>
<comment type="caution">
    <text evidence="2">The sequence shown here is derived from an EMBL/GenBank/DDBJ whole genome shotgun (WGS) entry which is preliminary data.</text>
</comment>
<sequence>MYADDLCFVTDSPNSLQILMSSLVESCRKFGLKVSVTKTEVMASGTHFDLLRIQLNQGVLKSEEKFKYLGRLISSKCDRAASAAFGKLRSKVFHSHDLLNQKAVVLPNLLYSSESWCLYRKHI</sequence>
<dbReference type="AlphaFoldDB" id="A0AAV1LA38"/>
<evidence type="ECO:0000259" key="1">
    <source>
        <dbReference type="PROSITE" id="PS50878"/>
    </source>
</evidence>
<feature type="domain" description="Reverse transcriptase" evidence="1">
    <location>
        <begin position="1"/>
        <end position="73"/>
    </location>
</feature>
<organism evidence="2 3">
    <name type="scientific">Parnassius mnemosyne</name>
    <name type="common">clouded apollo</name>
    <dbReference type="NCBI Taxonomy" id="213953"/>
    <lineage>
        <taxon>Eukaryota</taxon>
        <taxon>Metazoa</taxon>
        <taxon>Ecdysozoa</taxon>
        <taxon>Arthropoda</taxon>
        <taxon>Hexapoda</taxon>
        <taxon>Insecta</taxon>
        <taxon>Pterygota</taxon>
        <taxon>Neoptera</taxon>
        <taxon>Endopterygota</taxon>
        <taxon>Lepidoptera</taxon>
        <taxon>Glossata</taxon>
        <taxon>Ditrysia</taxon>
        <taxon>Papilionoidea</taxon>
        <taxon>Papilionidae</taxon>
        <taxon>Parnassiinae</taxon>
        <taxon>Parnassini</taxon>
        <taxon>Parnassius</taxon>
        <taxon>Driopa</taxon>
    </lineage>
</organism>
<evidence type="ECO:0000313" key="3">
    <source>
        <dbReference type="Proteomes" id="UP001314205"/>
    </source>
</evidence>
<dbReference type="InterPro" id="IPR043502">
    <property type="entry name" value="DNA/RNA_pol_sf"/>
</dbReference>
<dbReference type="Pfam" id="PF00078">
    <property type="entry name" value="RVT_1"/>
    <property type="match status" value="1"/>
</dbReference>
<dbReference type="Proteomes" id="UP001314205">
    <property type="component" value="Unassembled WGS sequence"/>
</dbReference>
<protein>
    <recommendedName>
        <fullName evidence="1">Reverse transcriptase domain-containing protein</fullName>
    </recommendedName>
</protein>
<name>A0AAV1LA38_9NEOP</name>
<dbReference type="PROSITE" id="PS50878">
    <property type="entry name" value="RT_POL"/>
    <property type="match status" value="1"/>
</dbReference>
<proteinExistence type="predicted"/>
<gene>
    <name evidence="2" type="ORF">PARMNEM_LOCUS11189</name>
</gene>
<dbReference type="EMBL" id="CAVLGL010000086">
    <property type="protein sequence ID" value="CAK1590882.1"/>
    <property type="molecule type" value="Genomic_DNA"/>
</dbReference>
<evidence type="ECO:0000313" key="2">
    <source>
        <dbReference type="EMBL" id="CAK1590882.1"/>
    </source>
</evidence>
<accession>A0AAV1LA38</accession>
<dbReference type="GO" id="GO:0071897">
    <property type="term" value="P:DNA biosynthetic process"/>
    <property type="evidence" value="ECO:0007669"/>
    <property type="project" value="UniProtKB-ARBA"/>
</dbReference>
<dbReference type="InterPro" id="IPR000477">
    <property type="entry name" value="RT_dom"/>
</dbReference>
<keyword evidence="3" id="KW-1185">Reference proteome</keyword>
<dbReference type="PANTHER" id="PTHR47027:SF20">
    <property type="entry name" value="REVERSE TRANSCRIPTASE-LIKE PROTEIN WITH RNA-DIRECTED DNA POLYMERASE DOMAIN"/>
    <property type="match status" value="1"/>
</dbReference>
<dbReference type="PANTHER" id="PTHR47027">
    <property type="entry name" value="REVERSE TRANSCRIPTASE DOMAIN-CONTAINING PROTEIN"/>
    <property type="match status" value="1"/>
</dbReference>